<reference evidence="1 2" key="2">
    <citation type="submission" date="2007-09" db="EMBL/GenBank/DDBJ databases">
        <title>Draft genome sequence of Clostridium bolteae (ATCC BAA-613).</title>
        <authorList>
            <person name="Sudarsanam P."/>
            <person name="Ley R."/>
            <person name="Guruge J."/>
            <person name="Turnbaugh P.J."/>
            <person name="Mahowald M."/>
            <person name="Liep D."/>
            <person name="Gordon J."/>
        </authorList>
    </citation>
    <scope>NUCLEOTIDE SEQUENCE [LARGE SCALE GENOMIC DNA]</scope>
    <source>
        <strain evidence="2">ATCC BAA-613 / DSM 15670 / CCUG 46953 / JCM 12243 / WAL 16351</strain>
    </source>
</reference>
<dbReference type="PaxDb" id="411902-CLOBOL_00705"/>
<dbReference type="GO" id="GO:0006355">
    <property type="term" value="P:regulation of DNA-templated transcription"/>
    <property type="evidence" value="ECO:0007669"/>
    <property type="project" value="InterPro"/>
</dbReference>
<dbReference type="AlphaFoldDB" id="A8RII6"/>
<dbReference type="SUPFAM" id="SSF47598">
    <property type="entry name" value="Ribbon-helix-helix"/>
    <property type="match status" value="1"/>
</dbReference>
<sequence>MRREDAKEKTVSIKMSQKMYTKIEKKMREKNYKNISAYIRDLVQAEQAKNELSKPAKQRAVEAICTIQTYINCNGDFCEGNERILDALKTVKEVLR</sequence>
<proteinExistence type="predicted"/>
<dbReference type="CDD" id="cd22231">
    <property type="entry name" value="RHH_NikR_HicB-like"/>
    <property type="match status" value="1"/>
</dbReference>
<dbReference type="InterPro" id="IPR010985">
    <property type="entry name" value="Ribbon_hlx_hlx"/>
</dbReference>
<organism evidence="1 2">
    <name type="scientific">Enterocloster bolteae (strain ATCC BAA-613 / DSM 15670 / CCUG 46953 / JCM 12243 / WAL 16351)</name>
    <name type="common">Clostridium bolteae</name>
    <dbReference type="NCBI Taxonomy" id="411902"/>
    <lineage>
        <taxon>Bacteria</taxon>
        <taxon>Bacillati</taxon>
        <taxon>Bacillota</taxon>
        <taxon>Clostridia</taxon>
        <taxon>Lachnospirales</taxon>
        <taxon>Lachnospiraceae</taxon>
        <taxon>Enterocloster</taxon>
    </lineage>
</organism>
<dbReference type="RefSeq" id="WP_002566978.1">
    <property type="nucleotide sequence ID" value="NZ_DS480669.1"/>
</dbReference>
<reference evidence="1 2" key="1">
    <citation type="submission" date="2007-08" db="EMBL/GenBank/DDBJ databases">
        <authorList>
            <person name="Fulton L."/>
            <person name="Clifton S."/>
            <person name="Fulton B."/>
            <person name="Xu J."/>
            <person name="Minx P."/>
            <person name="Pepin K.H."/>
            <person name="Johnson M."/>
            <person name="Thiruvilangam P."/>
            <person name="Bhonagiri V."/>
            <person name="Nash W.E."/>
            <person name="Mardis E.R."/>
            <person name="Wilson R.K."/>
        </authorList>
    </citation>
    <scope>NUCLEOTIDE SEQUENCE [LARGE SCALE GENOMIC DNA]</scope>
    <source>
        <strain evidence="2">ATCC BAA-613 / DSM 15670 / CCUG 46953 / JCM 12243 / WAL 16351</strain>
    </source>
</reference>
<accession>A8RII6</accession>
<dbReference type="HOGENOM" id="CLU_2354758_0_0_9"/>
<gene>
    <name evidence="1" type="ORF">CLOBOL_00705</name>
</gene>
<protein>
    <submittedName>
        <fullName evidence="1">Uncharacterized protein</fullName>
    </submittedName>
</protein>
<evidence type="ECO:0000313" key="1">
    <source>
        <dbReference type="EMBL" id="EDP19269.1"/>
    </source>
</evidence>
<name>A8RII6_ENTBW</name>
<dbReference type="Proteomes" id="UP000005396">
    <property type="component" value="Unassembled WGS sequence"/>
</dbReference>
<comment type="caution">
    <text evidence="1">The sequence shown here is derived from an EMBL/GenBank/DDBJ whole genome shotgun (WGS) entry which is preliminary data.</text>
</comment>
<evidence type="ECO:0000313" key="2">
    <source>
        <dbReference type="Proteomes" id="UP000005396"/>
    </source>
</evidence>
<dbReference type="EMBL" id="ABCC02000009">
    <property type="protein sequence ID" value="EDP19269.1"/>
    <property type="molecule type" value="Genomic_DNA"/>
</dbReference>